<dbReference type="EMBL" id="JABFAD010000012">
    <property type="protein sequence ID" value="MBA0814501.1"/>
    <property type="molecule type" value="Genomic_DNA"/>
</dbReference>
<comment type="caution">
    <text evidence="1">The sequence shown here is derived from an EMBL/GenBank/DDBJ whole genome shotgun (WGS) entry which is preliminary data.</text>
</comment>
<gene>
    <name evidence="1" type="ORF">Gohar_020328</name>
</gene>
<dbReference type="Proteomes" id="UP000593560">
    <property type="component" value="Unassembled WGS sequence"/>
</dbReference>
<name>A0A7J9HXA9_9ROSI</name>
<accession>A0A7J9HXA9</accession>
<reference evidence="1 2" key="1">
    <citation type="journal article" date="2019" name="Genome Biol. Evol.">
        <title>Insights into the evolution of the New World diploid cottons (Gossypium, subgenus Houzingenia) based on genome sequencing.</title>
        <authorList>
            <person name="Grover C.E."/>
            <person name="Arick M.A. 2nd"/>
            <person name="Thrash A."/>
            <person name="Conover J.L."/>
            <person name="Sanders W.S."/>
            <person name="Peterson D.G."/>
            <person name="Frelichowski J.E."/>
            <person name="Scheffler J.A."/>
            <person name="Scheffler B.E."/>
            <person name="Wendel J.F."/>
        </authorList>
    </citation>
    <scope>NUCLEOTIDE SEQUENCE [LARGE SCALE GENOMIC DNA]</scope>
    <source>
        <strain evidence="1">0</strain>
        <tissue evidence="1">Leaf</tissue>
    </source>
</reference>
<protein>
    <submittedName>
        <fullName evidence="1">Uncharacterized protein</fullName>
    </submittedName>
</protein>
<dbReference type="AlphaFoldDB" id="A0A7J9HXA9"/>
<organism evidence="1 2">
    <name type="scientific">Gossypium harknessii</name>
    <dbReference type="NCBI Taxonomy" id="34285"/>
    <lineage>
        <taxon>Eukaryota</taxon>
        <taxon>Viridiplantae</taxon>
        <taxon>Streptophyta</taxon>
        <taxon>Embryophyta</taxon>
        <taxon>Tracheophyta</taxon>
        <taxon>Spermatophyta</taxon>
        <taxon>Magnoliopsida</taxon>
        <taxon>eudicotyledons</taxon>
        <taxon>Gunneridae</taxon>
        <taxon>Pentapetalae</taxon>
        <taxon>rosids</taxon>
        <taxon>malvids</taxon>
        <taxon>Malvales</taxon>
        <taxon>Malvaceae</taxon>
        <taxon>Malvoideae</taxon>
        <taxon>Gossypium</taxon>
    </lineage>
</organism>
<evidence type="ECO:0000313" key="2">
    <source>
        <dbReference type="Proteomes" id="UP000593560"/>
    </source>
</evidence>
<keyword evidence="2" id="KW-1185">Reference proteome</keyword>
<evidence type="ECO:0000313" key="1">
    <source>
        <dbReference type="EMBL" id="MBA0814501.1"/>
    </source>
</evidence>
<proteinExistence type="predicted"/>
<sequence>METRDSHILSSMRGVYHHFGGHVVIVGVIGG</sequence>